<evidence type="ECO:0000313" key="1">
    <source>
        <dbReference type="EnsemblMetazoa" id="GAUT015616-PA"/>
    </source>
</evidence>
<protein>
    <submittedName>
        <fullName evidence="1">Uncharacterized protein</fullName>
    </submittedName>
</protein>
<organism evidence="1 2">
    <name type="scientific">Glossina austeni</name>
    <name type="common">Savannah tsetse fly</name>
    <dbReference type="NCBI Taxonomy" id="7395"/>
    <lineage>
        <taxon>Eukaryota</taxon>
        <taxon>Metazoa</taxon>
        <taxon>Ecdysozoa</taxon>
        <taxon>Arthropoda</taxon>
        <taxon>Hexapoda</taxon>
        <taxon>Insecta</taxon>
        <taxon>Pterygota</taxon>
        <taxon>Neoptera</taxon>
        <taxon>Endopterygota</taxon>
        <taxon>Diptera</taxon>
        <taxon>Brachycera</taxon>
        <taxon>Muscomorpha</taxon>
        <taxon>Hippoboscoidea</taxon>
        <taxon>Glossinidae</taxon>
        <taxon>Glossina</taxon>
    </lineage>
</organism>
<sequence>MIIFDQKPIKLLTYTFDGICETSISDEKGQKCSENFKQLKGKAHFLNWGSLINLFVNILEQTIFNPYEKEKKK</sequence>
<evidence type="ECO:0000313" key="2">
    <source>
        <dbReference type="Proteomes" id="UP000078200"/>
    </source>
</evidence>
<name>A0A1A9UUE9_GLOAU</name>
<dbReference type="Proteomes" id="UP000078200">
    <property type="component" value="Unassembled WGS sequence"/>
</dbReference>
<accession>A0A1A9UUE9</accession>
<dbReference type="AlphaFoldDB" id="A0A1A9UUE9"/>
<proteinExistence type="predicted"/>
<dbReference type="VEuPathDB" id="VectorBase:GAUT015616"/>
<dbReference type="EnsemblMetazoa" id="GAUT015616-RA">
    <property type="protein sequence ID" value="GAUT015616-PA"/>
    <property type="gene ID" value="GAUT015616"/>
</dbReference>
<reference evidence="1" key="1">
    <citation type="submission" date="2020-05" db="UniProtKB">
        <authorList>
            <consortium name="EnsemblMetazoa"/>
        </authorList>
    </citation>
    <scope>IDENTIFICATION</scope>
    <source>
        <strain evidence="1">TTRI</strain>
    </source>
</reference>
<keyword evidence="2" id="KW-1185">Reference proteome</keyword>